<dbReference type="PRINTS" id="PR00722">
    <property type="entry name" value="CHYMOTRYPSIN"/>
</dbReference>
<dbReference type="InterPro" id="IPR001314">
    <property type="entry name" value="Peptidase_S1A"/>
</dbReference>
<dbReference type="SUPFAM" id="SSF50494">
    <property type="entry name" value="Trypsin-like serine proteases"/>
    <property type="match status" value="1"/>
</dbReference>
<keyword evidence="5" id="KW-0353">Hemolymph clotting</keyword>
<keyword evidence="4 10" id="KW-0378">Hydrolase</keyword>
<dbReference type="GO" id="GO:0042381">
    <property type="term" value="P:hemolymph coagulation"/>
    <property type="evidence" value="ECO:0007669"/>
    <property type="project" value="UniProtKB-KW"/>
</dbReference>
<dbReference type="OrthoDB" id="8250810at2759"/>
<feature type="region of interest" description="Disordered" evidence="11">
    <location>
        <begin position="107"/>
        <end position="132"/>
    </location>
</feature>
<feature type="domain" description="Peptidase S1" evidence="12">
    <location>
        <begin position="171"/>
        <end position="423"/>
    </location>
</feature>
<dbReference type="CDD" id="cd00190">
    <property type="entry name" value="Tryp_SPc"/>
    <property type="match status" value="1"/>
</dbReference>
<feature type="signal peptide" evidence="10">
    <location>
        <begin position="1"/>
        <end position="20"/>
    </location>
</feature>
<comment type="similarity">
    <text evidence="8 10">Belongs to the peptidase S1 family. CLIP subfamily.</text>
</comment>
<evidence type="ECO:0000256" key="2">
    <source>
        <dbReference type="ARBA" id="ARBA00022670"/>
    </source>
</evidence>
<evidence type="ECO:0000256" key="6">
    <source>
        <dbReference type="ARBA" id="ARBA00022825"/>
    </source>
</evidence>
<dbReference type="FunFam" id="2.40.10.10:FF:000120">
    <property type="entry name" value="Putative serine protease"/>
    <property type="match status" value="1"/>
</dbReference>
<dbReference type="InterPro" id="IPR051487">
    <property type="entry name" value="Ser/Thr_Proteases_Immune/Dev"/>
</dbReference>
<dbReference type="GO" id="GO:0005576">
    <property type="term" value="C:extracellular region"/>
    <property type="evidence" value="ECO:0007669"/>
    <property type="project" value="UniProtKB-SubCell"/>
</dbReference>
<keyword evidence="14" id="KW-1185">Reference proteome</keyword>
<evidence type="ECO:0000256" key="11">
    <source>
        <dbReference type="SAM" id="MobiDB-lite"/>
    </source>
</evidence>
<dbReference type="PROSITE" id="PS00134">
    <property type="entry name" value="TRYPSIN_HIS"/>
    <property type="match status" value="1"/>
</dbReference>
<dbReference type="Pfam" id="PF12032">
    <property type="entry name" value="CLIP"/>
    <property type="match status" value="1"/>
</dbReference>
<evidence type="ECO:0000256" key="7">
    <source>
        <dbReference type="ARBA" id="ARBA00023157"/>
    </source>
</evidence>
<evidence type="ECO:0000256" key="5">
    <source>
        <dbReference type="ARBA" id="ARBA00022820"/>
    </source>
</evidence>
<keyword evidence="10" id="KW-0964">Secreted</keyword>
<dbReference type="InterPro" id="IPR009003">
    <property type="entry name" value="Peptidase_S1_PA"/>
</dbReference>
<dbReference type="EMBL" id="OU896707">
    <property type="protein sequence ID" value="CAG9813077.1"/>
    <property type="molecule type" value="Genomic_DNA"/>
</dbReference>
<reference evidence="13" key="2">
    <citation type="submission" date="2022-10" db="EMBL/GenBank/DDBJ databases">
        <authorList>
            <consortium name="ENA_rothamsted_submissions"/>
            <consortium name="culmorum"/>
            <person name="King R."/>
        </authorList>
    </citation>
    <scope>NUCLEOTIDE SEQUENCE</scope>
</reference>
<dbReference type="EC" id="3.4.21.-" evidence="10"/>
<feature type="compositionally biased region" description="Basic residues" evidence="11">
    <location>
        <begin position="118"/>
        <end position="131"/>
    </location>
</feature>
<feature type="chain" id="PRO_5040548108" description="CLIP domain-containing serine protease" evidence="10">
    <location>
        <begin position="21"/>
        <end position="424"/>
    </location>
</feature>
<dbReference type="Gene3D" id="2.40.10.10">
    <property type="entry name" value="Trypsin-like serine proteases"/>
    <property type="match status" value="2"/>
</dbReference>
<dbReference type="GO" id="GO:0006508">
    <property type="term" value="P:proteolysis"/>
    <property type="evidence" value="ECO:0007669"/>
    <property type="project" value="UniProtKB-KW"/>
</dbReference>
<organism evidence="13 14">
    <name type="scientific">Phaedon cochleariae</name>
    <name type="common">Mustard beetle</name>
    <dbReference type="NCBI Taxonomy" id="80249"/>
    <lineage>
        <taxon>Eukaryota</taxon>
        <taxon>Metazoa</taxon>
        <taxon>Ecdysozoa</taxon>
        <taxon>Arthropoda</taxon>
        <taxon>Hexapoda</taxon>
        <taxon>Insecta</taxon>
        <taxon>Pterygota</taxon>
        <taxon>Neoptera</taxon>
        <taxon>Endopterygota</taxon>
        <taxon>Coleoptera</taxon>
        <taxon>Polyphaga</taxon>
        <taxon>Cucujiformia</taxon>
        <taxon>Chrysomeloidea</taxon>
        <taxon>Chrysomelidae</taxon>
        <taxon>Chrysomelinae</taxon>
        <taxon>Chrysomelini</taxon>
        <taxon>Phaedon</taxon>
    </lineage>
</organism>
<gene>
    <name evidence="13" type="ORF">PHAECO_LOCUS303</name>
</gene>
<evidence type="ECO:0000256" key="8">
    <source>
        <dbReference type="ARBA" id="ARBA00024195"/>
    </source>
</evidence>
<keyword evidence="7" id="KW-1015">Disulfide bond</keyword>
<keyword evidence="6 10" id="KW-0720">Serine protease</keyword>
<reference evidence="13" key="1">
    <citation type="submission" date="2022-01" db="EMBL/GenBank/DDBJ databases">
        <authorList>
            <person name="King R."/>
        </authorList>
    </citation>
    <scope>NUCLEOTIDE SEQUENCE</scope>
</reference>
<evidence type="ECO:0000256" key="9">
    <source>
        <dbReference type="ARBA" id="ARBA00052079"/>
    </source>
</evidence>
<evidence type="ECO:0000313" key="14">
    <source>
        <dbReference type="Proteomes" id="UP001153737"/>
    </source>
</evidence>
<dbReference type="InterPro" id="IPR001254">
    <property type="entry name" value="Trypsin_dom"/>
</dbReference>
<proteinExistence type="inferred from homology"/>
<dbReference type="Pfam" id="PF00089">
    <property type="entry name" value="Trypsin"/>
    <property type="match status" value="1"/>
</dbReference>
<comment type="catalytic activity">
    <reaction evidence="9">
        <text>Selective cleavage of 103-Arg-|-Ser-104 and 124-Ile-|-Ile-125 bonds in Limulus clotting factor B to form activated factor B. Cleavage of -Pro-Arg-|-Xaa- bonds in synthetic substrates.</text>
        <dbReference type="EC" id="3.4.21.84"/>
    </reaction>
</comment>
<sequence>MALFVVVLVLLCECFRLSEEKLYITFRTQTCGPPRGEICVEIRKCPFFDDLLDRSPIPRPRSVINIIRAHHCDFQGNVPFVCCNRTAPIYAPPPTLAPLPYTHPAYSSPEQEFTQRTQTKRTTRATKRRSRTTAQPFYDSYSDVSETLLSHANFRMLPQDTCGPISTNARITNGRLTDLNEFPWMALIAYKSVSDDSDEDVVFKCAGTLITDRFVLTAAHCILDTTIRGVRLGEYDLDSAKDCNPDSGYCAPPPQDFAIENIHVHPEYDDTGLRHDIALIKLTMSANINFANVQPICLPTSDTNLNGKNVIVSGWGVTENGLKSPVLRKASIPVVSLPDCRKTYQRFPPITSSQICAGGTGAVDSCAGDSGGPLKFIGQVDDTPRFIQYGIVSYGPKYCGTHGKPGIYTNVFKYMEWILDHPVH</sequence>
<comment type="subcellular location">
    <subcellularLocation>
        <location evidence="10">Secreted</location>
    </subcellularLocation>
</comment>
<dbReference type="AlphaFoldDB" id="A0A9N9S882"/>
<keyword evidence="2 10" id="KW-0645">Protease</keyword>
<evidence type="ECO:0000259" key="12">
    <source>
        <dbReference type="PROSITE" id="PS50240"/>
    </source>
</evidence>
<evidence type="ECO:0000256" key="4">
    <source>
        <dbReference type="ARBA" id="ARBA00022801"/>
    </source>
</evidence>
<evidence type="ECO:0000313" key="13">
    <source>
        <dbReference type="EMBL" id="CAG9813077.1"/>
    </source>
</evidence>
<dbReference type="SMART" id="SM00020">
    <property type="entry name" value="Tryp_SPc"/>
    <property type="match status" value="1"/>
</dbReference>
<comment type="domain">
    <text evidence="10">The clip domain consists of 35-55 residues which are 'knitted' together usually by 3 conserved disulfide bonds forming a clip-like compact structure.</text>
</comment>
<evidence type="ECO:0000256" key="1">
    <source>
        <dbReference type="ARBA" id="ARBA00022659"/>
    </source>
</evidence>
<accession>A0A9N9S882</accession>
<dbReference type="Proteomes" id="UP001153737">
    <property type="component" value="Chromosome 1"/>
</dbReference>
<evidence type="ECO:0000256" key="10">
    <source>
        <dbReference type="RuleBase" id="RU366078"/>
    </source>
</evidence>
<protein>
    <recommendedName>
        <fullName evidence="10">CLIP domain-containing serine protease</fullName>
        <ecNumber evidence="10">3.4.21.-</ecNumber>
    </recommendedName>
</protein>
<dbReference type="InterPro" id="IPR038565">
    <property type="entry name" value="CLIP_sf"/>
</dbReference>
<dbReference type="InterPro" id="IPR022700">
    <property type="entry name" value="CLIP"/>
</dbReference>
<dbReference type="PROSITE" id="PS50240">
    <property type="entry name" value="TRYPSIN_DOM"/>
    <property type="match status" value="1"/>
</dbReference>
<dbReference type="GO" id="GO:0004252">
    <property type="term" value="F:serine-type endopeptidase activity"/>
    <property type="evidence" value="ECO:0007669"/>
    <property type="project" value="UniProtKB-UniRule"/>
</dbReference>
<dbReference type="PANTHER" id="PTHR24256">
    <property type="entry name" value="TRYPTASE-RELATED"/>
    <property type="match status" value="1"/>
</dbReference>
<dbReference type="InterPro" id="IPR043504">
    <property type="entry name" value="Peptidase_S1_PA_chymotrypsin"/>
</dbReference>
<dbReference type="InterPro" id="IPR018114">
    <property type="entry name" value="TRYPSIN_HIS"/>
</dbReference>
<evidence type="ECO:0000256" key="3">
    <source>
        <dbReference type="ARBA" id="ARBA00022729"/>
    </source>
</evidence>
<keyword evidence="3 10" id="KW-0732">Signal</keyword>
<dbReference type="Gene3D" id="3.30.1640.30">
    <property type="match status" value="1"/>
</dbReference>
<name>A0A9N9S882_PHACE</name>
<keyword evidence="1" id="KW-0768">Sushi</keyword>